<keyword evidence="2" id="KW-1185">Reference proteome</keyword>
<organism evidence="1 2">
    <name type="scientific">Mycetomoellerius zeteki</name>
    <dbReference type="NCBI Taxonomy" id="64791"/>
    <lineage>
        <taxon>Eukaryota</taxon>
        <taxon>Metazoa</taxon>
        <taxon>Ecdysozoa</taxon>
        <taxon>Arthropoda</taxon>
        <taxon>Hexapoda</taxon>
        <taxon>Insecta</taxon>
        <taxon>Pterygota</taxon>
        <taxon>Neoptera</taxon>
        <taxon>Endopterygota</taxon>
        <taxon>Hymenoptera</taxon>
        <taxon>Apocrita</taxon>
        <taxon>Aculeata</taxon>
        <taxon>Formicoidea</taxon>
        <taxon>Formicidae</taxon>
        <taxon>Myrmicinae</taxon>
        <taxon>Mycetomoellerius</taxon>
    </lineage>
</organism>
<protein>
    <submittedName>
        <fullName evidence="1">Armadillo repeat-containing protein 1</fullName>
    </submittedName>
</protein>
<dbReference type="PANTHER" id="PTHR28592:SF1">
    <property type="entry name" value="ARMADILLO REPEAT-CONTAINING PROTEIN 1"/>
    <property type="match status" value="1"/>
</dbReference>
<dbReference type="AlphaFoldDB" id="A0A151WP19"/>
<name>A0A151WP19_9HYME</name>
<reference evidence="1 2" key="1">
    <citation type="submission" date="2015-09" db="EMBL/GenBank/DDBJ databases">
        <title>Trachymyrmex zeteki WGS genome.</title>
        <authorList>
            <person name="Nygaard S."/>
            <person name="Hu H."/>
            <person name="Boomsma J."/>
            <person name="Zhang G."/>
        </authorList>
    </citation>
    <scope>NUCLEOTIDE SEQUENCE [LARGE SCALE GENOMIC DNA]</scope>
    <source>
        <strain evidence="1">Tzet28-1</strain>
        <tissue evidence="1">Whole body</tissue>
    </source>
</reference>
<dbReference type="PANTHER" id="PTHR28592">
    <property type="entry name" value="ARMADILLO REPEAT-CONTAINING PROTEIN 1"/>
    <property type="match status" value="1"/>
</dbReference>
<evidence type="ECO:0000313" key="1">
    <source>
        <dbReference type="EMBL" id="KYQ49557.1"/>
    </source>
</evidence>
<accession>A0A151WP19</accession>
<gene>
    <name evidence="1" type="ORF">ALC60_11341</name>
</gene>
<dbReference type="OrthoDB" id="17335at2759"/>
<sequence>MDGEDSVDVDVDIDEVVDVDPQELQETLQTYRKLADDFANHDTILKDKTVLSYVAYVLEVPDLDVVNLALDILEIFVKNVDNYIHITSTFGVRESLETIINKYNLNEPKIAGRAQHIKDDIERMKPPIYNLRSRCRRVIEPKKLKTHVIVLHVQGLLPETRAELEGILIRIEGLISLVVDVEHQRVTMRTLNSVTAKQIAEAIDKHTDNMEARLIMKNKFNQEFLVTLIQVGDTDSEGLPDYLPEEEEEDDKEGVVSLFTGLKQSASSLYKSTTEFLSSSFYW</sequence>
<dbReference type="STRING" id="64791.A0A151WP19"/>
<dbReference type="Proteomes" id="UP000075809">
    <property type="component" value="Unassembled WGS sequence"/>
</dbReference>
<dbReference type="KEGG" id="mzt:108727982"/>
<dbReference type="EMBL" id="KQ982893">
    <property type="protein sequence ID" value="KYQ49557.1"/>
    <property type="molecule type" value="Genomic_DNA"/>
</dbReference>
<evidence type="ECO:0000313" key="2">
    <source>
        <dbReference type="Proteomes" id="UP000075809"/>
    </source>
</evidence>
<proteinExistence type="predicted"/>